<dbReference type="EMBL" id="KI271612">
    <property type="protein sequence ID" value="ERL63824.1"/>
    <property type="molecule type" value="Genomic_DNA"/>
</dbReference>
<reference evidence="3" key="1">
    <citation type="journal article" date="2013" name="Genome Announc.">
        <title>Whole-Genome Sequencing of Lactobacillus shenzhenensis Strain LY-73T.</title>
        <authorList>
            <person name="Lin Z."/>
            <person name="Liu Z."/>
            <person name="Yang R."/>
            <person name="Zou Y."/>
            <person name="Wan D."/>
            <person name="Chen J."/>
            <person name="Guo M."/>
            <person name="Zhao J."/>
            <person name="Fang C."/>
            <person name="Yang R."/>
            <person name="Liu F."/>
        </authorList>
    </citation>
    <scope>NUCLEOTIDE SEQUENCE [LARGE SCALE GENOMIC DNA]</scope>
    <source>
        <strain evidence="3">LY-73</strain>
    </source>
</reference>
<proteinExistence type="predicted"/>
<keyword evidence="3" id="KW-1185">Reference proteome</keyword>
<sequence>MTDQSGFLLILALAVVTTAVITALFLRPEWFGLGDDNPEEGERHER</sequence>
<evidence type="ECO:0000313" key="3">
    <source>
        <dbReference type="Proteomes" id="UP000030647"/>
    </source>
</evidence>
<dbReference type="HOGENOM" id="CLU_3185263_0_0_9"/>
<accession>U4TI49</accession>
<evidence type="ECO:0000256" key="1">
    <source>
        <dbReference type="SAM" id="Phobius"/>
    </source>
</evidence>
<keyword evidence="1" id="KW-1133">Transmembrane helix</keyword>
<organism evidence="2 3">
    <name type="scientific">Schleiferilactobacillus shenzhenensis LY-73</name>
    <dbReference type="NCBI Taxonomy" id="1231336"/>
    <lineage>
        <taxon>Bacteria</taxon>
        <taxon>Bacillati</taxon>
        <taxon>Bacillota</taxon>
        <taxon>Bacilli</taxon>
        <taxon>Lactobacillales</taxon>
        <taxon>Lactobacillaceae</taxon>
        <taxon>Schleiferilactobacillus</taxon>
    </lineage>
</organism>
<protein>
    <submittedName>
        <fullName evidence="2">Uncharacterized protein</fullName>
    </submittedName>
</protein>
<dbReference type="STRING" id="1231336.L248_2117"/>
<keyword evidence="1" id="KW-0472">Membrane</keyword>
<dbReference type="RefSeq" id="WP_022530871.1">
    <property type="nucleotide sequence ID" value="NZ_KI271612.1"/>
</dbReference>
<evidence type="ECO:0000313" key="2">
    <source>
        <dbReference type="EMBL" id="ERL63824.1"/>
    </source>
</evidence>
<dbReference type="Proteomes" id="UP000030647">
    <property type="component" value="Unassembled WGS sequence"/>
</dbReference>
<gene>
    <name evidence="2" type="ORF">L248_2117</name>
</gene>
<name>U4TI49_9LACO</name>
<dbReference type="AlphaFoldDB" id="U4TI49"/>
<feature type="transmembrane region" description="Helical" evidence="1">
    <location>
        <begin position="6"/>
        <end position="26"/>
    </location>
</feature>
<keyword evidence="1" id="KW-0812">Transmembrane</keyword>